<keyword evidence="3" id="KW-0808">Transferase</keyword>
<keyword evidence="2" id="KW-0444">Lipid biosynthesis</keyword>
<comment type="caution">
    <text evidence="8">The sequence shown here is derived from an EMBL/GenBank/DDBJ whole genome shotgun (WGS) entry which is preliminary data.</text>
</comment>
<keyword evidence="4" id="KW-0443">Lipid metabolism</keyword>
<evidence type="ECO:0000313" key="9">
    <source>
        <dbReference type="Proteomes" id="UP000681610"/>
    </source>
</evidence>
<feature type="domain" description="Phospholipid/glycerol acyltransferase" evidence="7">
    <location>
        <begin position="78"/>
        <end position="193"/>
    </location>
</feature>
<evidence type="ECO:0000256" key="5">
    <source>
        <dbReference type="ARBA" id="ARBA00023315"/>
    </source>
</evidence>
<reference evidence="8 9" key="1">
    <citation type="submission" date="2021-03" db="EMBL/GenBank/DDBJ databases">
        <title>Isolation and description of Capnocytophaga bilenii sp. nov., a novel Capnocytophaga species, isolated from a gingivitis subject.</title>
        <authorList>
            <person name="Antezack A."/>
            <person name="Monnet-Corti V."/>
            <person name="La Scola B."/>
        </authorList>
    </citation>
    <scope>NUCLEOTIDE SEQUENCE [LARGE SCALE GENOMIC DNA]</scope>
    <source>
        <strain evidence="8 9">Marseille-Q4570</strain>
    </source>
</reference>
<feature type="transmembrane region" description="Helical" evidence="6">
    <location>
        <begin position="43"/>
        <end position="63"/>
    </location>
</feature>
<dbReference type="PANTHER" id="PTHR10434">
    <property type="entry name" value="1-ACYL-SN-GLYCEROL-3-PHOSPHATE ACYLTRANSFERASE"/>
    <property type="match status" value="1"/>
</dbReference>
<evidence type="ECO:0000256" key="3">
    <source>
        <dbReference type="ARBA" id="ARBA00022679"/>
    </source>
</evidence>
<keyword evidence="9" id="KW-1185">Reference proteome</keyword>
<dbReference type="CDD" id="cd07989">
    <property type="entry name" value="LPLAT_AGPAT-like"/>
    <property type="match status" value="1"/>
</dbReference>
<organism evidence="8 9">
    <name type="scientific">Capnocytophaga bilenii</name>
    <dbReference type="NCBI Taxonomy" id="2819369"/>
    <lineage>
        <taxon>Bacteria</taxon>
        <taxon>Pseudomonadati</taxon>
        <taxon>Bacteroidota</taxon>
        <taxon>Flavobacteriia</taxon>
        <taxon>Flavobacteriales</taxon>
        <taxon>Flavobacteriaceae</taxon>
        <taxon>Capnocytophaga</taxon>
    </lineage>
</organism>
<keyword evidence="5 8" id="KW-0012">Acyltransferase</keyword>
<comment type="pathway">
    <text evidence="1">Lipid metabolism.</text>
</comment>
<dbReference type="EMBL" id="JAGDYP010000004">
    <property type="protein sequence ID" value="MBO1884078.1"/>
    <property type="molecule type" value="Genomic_DNA"/>
</dbReference>
<accession>A0ABS3PXM6</accession>
<protein>
    <submittedName>
        <fullName evidence="8">1-acyl-sn-glycerol-3-phosphate acyltransferase</fullName>
    </submittedName>
</protein>
<keyword evidence="6" id="KW-1133">Transmembrane helix</keyword>
<sequence length="253" mass="29567">MIIIKYIFWILWKSWFYILNFILLIVLLPFLLLLTAYKQWYNAFYWVARHLWATPVLYGMGFFPNIKYGHKVQHIGSTMLVANHYSMTDIMLMFYCSKQPFVFVGKAELAKLPIFGYFYKKVAILVDRRSPQSRKEVYIQALQRINDGQSICIFPEGGVPKDETIVLDNFKDGAFRIAIECQIPIIPMVFHDTKKRFPFRFFAGSIGRMRVDILPAIATQGKTFDDKDTLREEVRSLILQKLTAVASVPHIYQ</sequence>
<name>A0ABS3PXM6_9FLAO</name>
<dbReference type="SMART" id="SM00563">
    <property type="entry name" value="PlsC"/>
    <property type="match status" value="1"/>
</dbReference>
<evidence type="ECO:0000256" key="2">
    <source>
        <dbReference type="ARBA" id="ARBA00022516"/>
    </source>
</evidence>
<keyword evidence="6" id="KW-0472">Membrane</keyword>
<feature type="transmembrane region" description="Helical" evidence="6">
    <location>
        <begin position="15"/>
        <end position="37"/>
    </location>
</feature>
<evidence type="ECO:0000256" key="6">
    <source>
        <dbReference type="SAM" id="Phobius"/>
    </source>
</evidence>
<evidence type="ECO:0000256" key="4">
    <source>
        <dbReference type="ARBA" id="ARBA00023098"/>
    </source>
</evidence>
<dbReference type="GO" id="GO:0016746">
    <property type="term" value="F:acyltransferase activity"/>
    <property type="evidence" value="ECO:0007669"/>
    <property type="project" value="UniProtKB-KW"/>
</dbReference>
<evidence type="ECO:0000313" key="8">
    <source>
        <dbReference type="EMBL" id="MBO1884078.1"/>
    </source>
</evidence>
<dbReference type="SUPFAM" id="SSF69593">
    <property type="entry name" value="Glycerol-3-phosphate (1)-acyltransferase"/>
    <property type="match status" value="1"/>
</dbReference>
<dbReference type="Proteomes" id="UP000681610">
    <property type="component" value="Unassembled WGS sequence"/>
</dbReference>
<dbReference type="RefSeq" id="WP_208058630.1">
    <property type="nucleotide sequence ID" value="NZ_JAGDYP010000004.1"/>
</dbReference>
<keyword evidence="6" id="KW-0812">Transmembrane</keyword>
<evidence type="ECO:0000256" key="1">
    <source>
        <dbReference type="ARBA" id="ARBA00005189"/>
    </source>
</evidence>
<dbReference type="InterPro" id="IPR002123">
    <property type="entry name" value="Plipid/glycerol_acylTrfase"/>
</dbReference>
<proteinExistence type="predicted"/>
<dbReference type="PANTHER" id="PTHR10434:SF64">
    <property type="entry name" value="1-ACYL-SN-GLYCEROL-3-PHOSPHATE ACYLTRANSFERASE-RELATED"/>
    <property type="match status" value="1"/>
</dbReference>
<dbReference type="Pfam" id="PF01553">
    <property type="entry name" value="Acyltransferase"/>
    <property type="match status" value="1"/>
</dbReference>
<gene>
    <name evidence="8" type="ORF">J4N46_06540</name>
</gene>
<evidence type="ECO:0000259" key="7">
    <source>
        <dbReference type="SMART" id="SM00563"/>
    </source>
</evidence>